<keyword evidence="5" id="KW-0067">ATP-binding</keyword>
<evidence type="ECO:0000256" key="3">
    <source>
        <dbReference type="SAM" id="MobiDB-lite"/>
    </source>
</evidence>
<dbReference type="InterPro" id="IPR016136">
    <property type="entry name" value="DNA_helicase_N/primase_C"/>
</dbReference>
<dbReference type="RefSeq" id="WP_281482963.1">
    <property type="nucleotide sequence ID" value="NZ_CP124543.1"/>
</dbReference>
<dbReference type="GO" id="GO:0006260">
    <property type="term" value="P:DNA replication"/>
    <property type="evidence" value="ECO:0007669"/>
    <property type="project" value="UniProtKB-KW"/>
</dbReference>
<dbReference type="SUPFAM" id="SSF48024">
    <property type="entry name" value="N-terminal domain of DnaB helicase"/>
    <property type="match status" value="1"/>
</dbReference>
<accession>A0AAJ6P9F4</accession>
<gene>
    <name evidence="5" type="ORF">QI031_28815</name>
</gene>
<dbReference type="InterPro" id="IPR007693">
    <property type="entry name" value="DNA_helicase_DnaB-like_N"/>
</dbReference>
<keyword evidence="1" id="KW-0235">DNA replication</keyword>
<name>A0AAJ6P9F4_9CYAN</name>
<protein>
    <submittedName>
        <fullName evidence="5">DnaB-like helicase N-terminal domain-containing protein</fullName>
    </submittedName>
</protein>
<dbReference type="Pfam" id="PF00772">
    <property type="entry name" value="DnaB"/>
    <property type="match status" value="1"/>
</dbReference>
<dbReference type="KEGG" id="hbq:QI031_28815"/>
<evidence type="ECO:0000313" key="5">
    <source>
        <dbReference type="EMBL" id="WGV25676.1"/>
    </source>
</evidence>
<dbReference type="GO" id="GO:0003678">
    <property type="term" value="F:DNA helicase activity"/>
    <property type="evidence" value="ECO:0007669"/>
    <property type="project" value="InterPro"/>
</dbReference>
<organism evidence="5 6">
    <name type="scientific">Halotia branconii CENA392</name>
    <dbReference type="NCBI Taxonomy" id="1539056"/>
    <lineage>
        <taxon>Bacteria</taxon>
        <taxon>Bacillati</taxon>
        <taxon>Cyanobacteriota</taxon>
        <taxon>Cyanophyceae</taxon>
        <taxon>Nostocales</taxon>
        <taxon>Nodulariaceae</taxon>
        <taxon>Halotia</taxon>
    </lineage>
</organism>
<evidence type="ECO:0000259" key="4">
    <source>
        <dbReference type="Pfam" id="PF00772"/>
    </source>
</evidence>
<keyword evidence="5" id="KW-0378">Hydrolase</keyword>
<dbReference type="GO" id="GO:0005829">
    <property type="term" value="C:cytosol"/>
    <property type="evidence" value="ECO:0007669"/>
    <property type="project" value="TreeGrafter"/>
</dbReference>
<evidence type="ECO:0000256" key="1">
    <source>
        <dbReference type="ARBA" id="ARBA00022705"/>
    </source>
</evidence>
<feature type="compositionally biased region" description="Basic and acidic residues" evidence="3">
    <location>
        <begin position="586"/>
        <end position="597"/>
    </location>
</feature>
<dbReference type="PANTHER" id="PTHR30153:SF2">
    <property type="entry name" value="REPLICATIVE DNA HELICASE"/>
    <property type="match status" value="1"/>
</dbReference>
<keyword evidence="2" id="KW-0238">DNA-binding</keyword>
<feature type="compositionally biased region" description="Low complexity" evidence="3">
    <location>
        <begin position="682"/>
        <end position="697"/>
    </location>
</feature>
<dbReference type="SUPFAM" id="SSF46785">
    <property type="entry name" value="Winged helix' DNA-binding domain"/>
    <property type="match status" value="1"/>
</dbReference>
<sequence length="807" mass="90193">MTQGIYQFPQVQAEFSTANDRLPPCEIEAEEAVIRGILDDPKAIYLVSDRLRPEHFYVSAHRDIYQACLRLSKKGKPTDLLSVTSLLREQGILARIGGQSKMASLEWNVTAVNIDAMAWLVIKAHLHRQYIKLGNDITRLGYETDREIPDLVAAITEKTRSIIETPIAPTKEEHQRWRHGQMLQELTSIYTTCSEPTLRLLKLKDLSDDYRVSMNFLELFYLKSLTEKCSKLLTYQELKELAGSTVREWLINGLVPKSTTILLAADGGIGKTKLAYGIGKVMIQGSQLGPFITTGEKRKILYYQGDESPGDMVQALEALGYSEDDIDKYVRVRFGWSAENMPTLIQDLKEFQPEFAVIDSLSTANKYSIYQESQMEYARPILEMTGLAIQYQVTFLIIHHTNREGGVRGTTAIRNAVSEVWTLVTDKSETATPNDRILEINKSRSRSSNKKYRMFFNPEDLSFSFMGEEGQDFGGSSQNAKEKTLQFLADHRNIKFTSEEIAHRLGFSSAYARKYLSELSADGLISRKLRPGKPNLYYLVYEGSLKEDQQGSPKDHPSDQYYSNSISLAGEESEDSTDPCIKKRGSPQDHPSDHLQKLDAVSDTAKGDPRSPENSKKSEQTEISEPPTPLKDHLRLDALPDIASGGDPKGDPSLILCENIQSVKTSSKDLPDNNHSHSSVTDPGGDPQGDPGSNPSPHSVTKHYKNIEVGGVYLSRSLGKKVKVIQLYLSVKKADVNVLGDIVQPRLSLADLYPLPDDSWSPNVGQLAMYGGELVAIVGFDSGTRNYQVEFESGRFEYVKAKRLAKP</sequence>
<evidence type="ECO:0000313" key="6">
    <source>
        <dbReference type="Proteomes" id="UP001223520"/>
    </source>
</evidence>
<feature type="compositionally biased region" description="Basic and acidic residues" evidence="3">
    <location>
        <begin position="605"/>
        <end position="620"/>
    </location>
</feature>
<dbReference type="InterPro" id="IPR036185">
    <property type="entry name" value="DNA_heli_DnaB-like_N_sf"/>
</dbReference>
<dbReference type="SUPFAM" id="SSF52540">
    <property type="entry name" value="P-loop containing nucleoside triphosphate hydrolases"/>
    <property type="match status" value="1"/>
</dbReference>
<dbReference type="Pfam" id="PF13481">
    <property type="entry name" value="AAA_25"/>
    <property type="match status" value="1"/>
</dbReference>
<dbReference type="InterPro" id="IPR027417">
    <property type="entry name" value="P-loop_NTPase"/>
</dbReference>
<dbReference type="PANTHER" id="PTHR30153">
    <property type="entry name" value="REPLICATIVE DNA HELICASE DNAB"/>
    <property type="match status" value="1"/>
</dbReference>
<dbReference type="EMBL" id="CP124543">
    <property type="protein sequence ID" value="WGV25676.1"/>
    <property type="molecule type" value="Genomic_DNA"/>
</dbReference>
<feature type="region of interest" description="Disordered" evidence="3">
    <location>
        <begin position="569"/>
        <end position="633"/>
    </location>
</feature>
<reference evidence="5 6" key="1">
    <citation type="journal article" date="2023" name="Limnol Oceanogr Lett">
        <title>Environmental adaptations by the intertidal Antarctic cyanobacterium Halotia branconii CENA392 as revealed using long-read genome sequencing.</title>
        <authorList>
            <person name="Dextro R.B."/>
            <person name="Delbaje E."/>
            <person name="Freitas P.N.N."/>
            <person name="Geraldes V."/>
            <person name="Pinto E."/>
            <person name="Long P.F."/>
            <person name="Fiore M.F."/>
        </authorList>
    </citation>
    <scope>NUCLEOTIDE SEQUENCE [LARGE SCALE GENOMIC DNA]</scope>
    <source>
        <strain evidence="5 6">CENA392</strain>
    </source>
</reference>
<dbReference type="InterPro" id="IPR036390">
    <property type="entry name" value="WH_DNA-bd_sf"/>
</dbReference>
<feature type="compositionally biased region" description="Basic and acidic residues" evidence="3">
    <location>
        <begin position="666"/>
        <end position="675"/>
    </location>
</feature>
<dbReference type="GO" id="GO:0003677">
    <property type="term" value="F:DNA binding"/>
    <property type="evidence" value="ECO:0007669"/>
    <property type="project" value="UniProtKB-KW"/>
</dbReference>
<evidence type="ECO:0000256" key="2">
    <source>
        <dbReference type="ARBA" id="ARBA00023125"/>
    </source>
</evidence>
<proteinExistence type="predicted"/>
<dbReference type="InterPro" id="IPR036388">
    <property type="entry name" value="WH-like_DNA-bd_sf"/>
</dbReference>
<keyword evidence="5" id="KW-0347">Helicase</keyword>
<feature type="region of interest" description="Disordered" evidence="3">
    <location>
        <begin position="665"/>
        <end position="702"/>
    </location>
</feature>
<keyword evidence="5" id="KW-0547">Nucleotide-binding</keyword>
<feature type="domain" description="DNA helicase DnaB-like N-terminal" evidence="4">
    <location>
        <begin position="23"/>
        <end position="121"/>
    </location>
</feature>
<dbReference type="Proteomes" id="UP001223520">
    <property type="component" value="Chromosome"/>
</dbReference>
<dbReference type="Gene3D" id="1.10.860.10">
    <property type="entry name" value="DNAb Helicase, Chain A"/>
    <property type="match status" value="1"/>
</dbReference>
<dbReference type="AlphaFoldDB" id="A0AAJ6P9F4"/>
<keyword evidence="6" id="KW-1185">Reference proteome</keyword>
<dbReference type="GO" id="GO:0005524">
    <property type="term" value="F:ATP binding"/>
    <property type="evidence" value="ECO:0007669"/>
    <property type="project" value="InterPro"/>
</dbReference>
<dbReference type="Gene3D" id="3.40.50.300">
    <property type="entry name" value="P-loop containing nucleotide triphosphate hydrolases"/>
    <property type="match status" value="1"/>
</dbReference>
<dbReference type="Gene3D" id="1.10.10.10">
    <property type="entry name" value="Winged helix-like DNA-binding domain superfamily/Winged helix DNA-binding domain"/>
    <property type="match status" value="1"/>
</dbReference>